<keyword evidence="2" id="KW-1185">Reference proteome</keyword>
<dbReference type="AlphaFoldDB" id="A0AAV4F7I9"/>
<name>A0AAV4F7I9_9GAST</name>
<evidence type="ECO:0000313" key="1">
    <source>
        <dbReference type="EMBL" id="GFR69182.1"/>
    </source>
</evidence>
<proteinExistence type="predicted"/>
<sequence length="124" mass="13538">MSLPCRACPLIVSRAYARTNQITARVMRGSSRVISSANHSLQPCSNSPSRFVSRRLWSRHIRAPLICLLPDAKQNVSATIPSTGATSDQLSIKQRNIPIIPPREAQSLNRPGALACHLTAVDQL</sequence>
<accession>A0AAV4F7I9</accession>
<gene>
    <name evidence="1" type="ORF">ElyMa_005624200</name>
</gene>
<organism evidence="1 2">
    <name type="scientific">Elysia marginata</name>
    <dbReference type="NCBI Taxonomy" id="1093978"/>
    <lineage>
        <taxon>Eukaryota</taxon>
        <taxon>Metazoa</taxon>
        <taxon>Spiralia</taxon>
        <taxon>Lophotrochozoa</taxon>
        <taxon>Mollusca</taxon>
        <taxon>Gastropoda</taxon>
        <taxon>Heterobranchia</taxon>
        <taxon>Euthyneura</taxon>
        <taxon>Panpulmonata</taxon>
        <taxon>Sacoglossa</taxon>
        <taxon>Placobranchoidea</taxon>
        <taxon>Plakobranchidae</taxon>
        <taxon>Elysia</taxon>
    </lineage>
</organism>
<dbReference type="EMBL" id="BMAT01011260">
    <property type="protein sequence ID" value="GFR69182.1"/>
    <property type="molecule type" value="Genomic_DNA"/>
</dbReference>
<protein>
    <submittedName>
        <fullName evidence="1">Uncharacterized protein</fullName>
    </submittedName>
</protein>
<reference evidence="1 2" key="1">
    <citation type="journal article" date="2021" name="Elife">
        <title>Chloroplast acquisition without the gene transfer in kleptoplastic sea slugs, Plakobranchus ocellatus.</title>
        <authorList>
            <person name="Maeda T."/>
            <person name="Takahashi S."/>
            <person name="Yoshida T."/>
            <person name="Shimamura S."/>
            <person name="Takaki Y."/>
            <person name="Nagai Y."/>
            <person name="Toyoda A."/>
            <person name="Suzuki Y."/>
            <person name="Arimoto A."/>
            <person name="Ishii H."/>
            <person name="Satoh N."/>
            <person name="Nishiyama T."/>
            <person name="Hasebe M."/>
            <person name="Maruyama T."/>
            <person name="Minagawa J."/>
            <person name="Obokata J."/>
            <person name="Shigenobu S."/>
        </authorList>
    </citation>
    <scope>NUCLEOTIDE SEQUENCE [LARGE SCALE GENOMIC DNA]</scope>
</reference>
<evidence type="ECO:0000313" key="2">
    <source>
        <dbReference type="Proteomes" id="UP000762676"/>
    </source>
</evidence>
<comment type="caution">
    <text evidence="1">The sequence shown here is derived from an EMBL/GenBank/DDBJ whole genome shotgun (WGS) entry which is preliminary data.</text>
</comment>
<dbReference type="Proteomes" id="UP000762676">
    <property type="component" value="Unassembled WGS sequence"/>
</dbReference>